<organism evidence="9 10">
    <name type="scientific">Holothuria leucospilota</name>
    <name type="common">Black long sea cucumber</name>
    <name type="synonym">Mertensiothuria leucospilota</name>
    <dbReference type="NCBI Taxonomy" id="206669"/>
    <lineage>
        <taxon>Eukaryota</taxon>
        <taxon>Metazoa</taxon>
        <taxon>Echinodermata</taxon>
        <taxon>Eleutherozoa</taxon>
        <taxon>Echinozoa</taxon>
        <taxon>Holothuroidea</taxon>
        <taxon>Aspidochirotacea</taxon>
        <taxon>Aspidochirotida</taxon>
        <taxon>Holothuriidae</taxon>
        <taxon>Holothuria</taxon>
    </lineage>
</organism>
<evidence type="ECO:0000256" key="7">
    <source>
        <dbReference type="SAM" id="SignalP"/>
    </source>
</evidence>
<dbReference type="InterPro" id="IPR036179">
    <property type="entry name" value="Ig-like_dom_sf"/>
</dbReference>
<comment type="caution">
    <text evidence="9">The sequence shown here is derived from an EMBL/GenBank/DDBJ whole genome shotgun (WGS) entry which is preliminary data.</text>
</comment>
<evidence type="ECO:0000256" key="1">
    <source>
        <dbReference type="ARBA" id="ARBA00004167"/>
    </source>
</evidence>
<keyword evidence="3 6" id="KW-1133">Transmembrane helix</keyword>
<dbReference type="Proteomes" id="UP001152320">
    <property type="component" value="Chromosome 10"/>
</dbReference>
<dbReference type="Gene3D" id="1.10.510.10">
    <property type="entry name" value="Transferase(Phosphotransferase) domain 1"/>
    <property type="match status" value="1"/>
</dbReference>
<accession>A0A9Q1BZN0</accession>
<dbReference type="InterPro" id="IPR011009">
    <property type="entry name" value="Kinase-like_dom_sf"/>
</dbReference>
<dbReference type="GO" id="GO:0007169">
    <property type="term" value="P:cell surface receptor protein tyrosine kinase signaling pathway"/>
    <property type="evidence" value="ECO:0007669"/>
    <property type="project" value="TreeGrafter"/>
</dbReference>
<keyword evidence="4 6" id="KW-0472">Membrane</keyword>
<feature type="domain" description="Ig-like" evidence="8">
    <location>
        <begin position="52"/>
        <end position="128"/>
    </location>
</feature>
<dbReference type="Pfam" id="PF07714">
    <property type="entry name" value="PK_Tyr_Ser-Thr"/>
    <property type="match status" value="2"/>
</dbReference>
<evidence type="ECO:0000313" key="10">
    <source>
        <dbReference type="Proteomes" id="UP001152320"/>
    </source>
</evidence>
<dbReference type="InterPro" id="IPR050122">
    <property type="entry name" value="RTK"/>
</dbReference>
<dbReference type="SUPFAM" id="SSF48726">
    <property type="entry name" value="Immunoglobulin"/>
    <property type="match status" value="1"/>
</dbReference>
<name>A0A9Q1BZN0_HOLLE</name>
<feature type="chain" id="PRO_5040123406" description="Ig-like domain-containing protein" evidence="7">
    <location>
        <begin position="24"/>
        <end position="692"/>
    </location>
</feature>
<dbReference type="GO" id="GO:0043235">
    <property type="term" value="C:receptor complex"/>
    <property type="evidence" value="ECO:0007669"/>
    <property type="project" value="TreeGrafter"/>
</dbReference>
<dbReference type="SUPFAM" id="SSF56112">
    <property type="entry name" value="Protein kinase-like (PK-like)"/>
    <property type="match status" value="1"/>
</dbReference>
<dbReference type="InterPro" id="IPR013783">
    <property type="entry name" value="Ig-like_fold"/>
</dbReference>
<dbReference type="GO" id="GO:0005886">
    <property type="term" value="C:plasma membrane"/>
    <property type="evidence" value="ECO:0007669"/>
    <property type="project" value="TreeGrafter"/>
</dbReference>
<keyword evidence="2 6" id="KW-0812">Transmembrane</keyword>
<dbReference type="GO" id="GO:0004714">
    <property type="term" value="F:transmembrane receptor protein tyrosine kinase activity"/>
    <property type="evidence" value="ECO:0007669"/>
    <property type="project" value="TreeGrafter"/>
</dbReference>
<keyword evidence="7" id="KW-0732">Signal</keyword>
<keyword evidence="10" id="KW-1185">Reference proteome</keyword>
<dbReference type="InterPro" id="IPR020635">
    <property type="entry name" value="Tyr_kinase_cat_dom"/>
</dbReference>
<dbReference type="PANTHER" id="PTHR24416">
    <property type="entry name" value="TYROSINE-PROTEIN KINASE RECEPTOR"/>
    <property type="match status" value="1"/>
</dbReference>
<dbReference type="Gene3D" id="2.60.40.10">
    <property type="entry name" value="Immunoglobulins"/>
    <property type="match status" value="2"/>
</dbReference>
<dbReference type="InterPro" id="IPR007110">
    <property type="entry name" value="Ig-like_dom"/>
</dbReference>
<evidence type="ECO:0000256" key="5">
    <source>
        <dbReference type="ARBA" id="ARBA00023180"/>
    </source>
</evidence>
<gene>
    <name evidence="9" type="ORF">HOLleu_22722</name>
</gene>
<evidence type="ECO:0000256" key="3">
    <source>
        <dbReference type="ARBA" id="ARBA00022989"/>
    </source>
</evidence>
<sequence>MKQPVIRLTFLTFFVLKALICIGEDDLLCITTVGMNKSASCDVFLHSSPTCLVCPTSRDGKGHRSWYKSENQLLYVDEVLVGKGVNTLPVNECGSKNYTLSIAAINLNDGGMYRCSLNGETLATFYITVKDTPTLVLRCKSSTTAHCVKQLRYNMTMEFECQIRNTKGSFNLSWSVDETTLITKQYYGRHRSILDGNETTTIKHTFIGTEKGISCQICGPHIIETKVTLPFTPIKKVNPALQIIWNNAINPDFIALEEHKRVVMYCRVENVNYPVTLSWEVDNHEVSSRYIAYPEEKIVDVDQHTERNETTQMAYSFDTSLDFTPTKWWHTIECVCKGPLIFERKVSVSLSVKGTGGGQGYIVAIVIGVLLVIGFPILIHVLLKKKAAGATPRQVKRLTDTIQSHQSNRYVESPSNETTQDYDIYYGVDITDILSNYVKLVNRISETGRLERWEGELSRMIYDKTMCVASTCGDNASESDKALFRTLIMYVKDSVNHENVVQTIGIEIQKEPYFIYTEYLGLGNLKDFLKDQQGITIDSKGFNCDPLRFAQEVSSALVYLQSMKHESSASTWKLAPETIAKKEHSYQSDSWSLAAFICEVYCMGADPTKTVVSSLYEVPSSYHDFPFSRPQLCPEFMYQNLRIQIFMLMQGNNLIKLSGANNILFTVHSIFLITKRQSYLKEKRLWEVCSNN</sequence>
<keyword evidence="5" id="KW-0325">Glycoprotein</keyword>
<dbReference type="AlphaFoldDB" id="A0A9Q1BZN0"/>
<dbReference type="PANTHER" id="PTHR24416:SF611">
    <property type="entry name" value="TYROSINE-PROTEIN KINASE TRANSMEMBRANE RECEPTOR ROR"/>
    <property type="match status" value="1"/>
</dbReference>
<feature type="transmembrane region" description="Helical" evidence="6">
    <location>
        <begin position="361"/>
        <end position="383"/>
    </location>
</feature>
<evidence type="ECO:0000256" key="4">
    <source>
        <dbReference type="ARBA" id="ARBA00023136"/>
    </source>
</evidence>
<dbReference type="SMART" id="SM00219">
    <property type="entry name" value="TyrKc"/>
    <property type="match status" value="1"/>
</dbReference>
<reference evidence="9" key="1">
    <citation type="submission" date="2021-10" db="EMBL/GenBank/DDBJ databases">
        <title>Tropical sea cucumber genome reveals ecological adaptation and Cuvierian tubules defense mechanism.</title>
        <authorList>
            <person name="Chen T."/>
        </authorList>
    </citation>
    <scope>NUCLEOTIDE SEQUENCE</scope>
    <source>
        <strain evidence="9">Nanhai2018</strain>
        <tissue evidence="9">Muscle</tissue>
    </source>
</reference>
<comment type="subcellular location">
    <subcellularLocation>
        <location evidence="1">Membrane</location>
        <topology evidence="1">Single-pass membrane protein</topology>
    </subcellularLocation>
</comment>
<feature type="signal peptide" evidence="7">
    <location>
        <begin position="1"/>
        <end position="23"/>
    </location>
</feature>
<dbReference type="PROSITE" id="PS50835">
    <property type="entry name" value="IG_LIKE"/>
    <property type="match status" value="1"/>
</dbReference>
<protein>
    <recommendedName>
        <fullName evidence="8">Ig-like domain-containing protein</fullName>
    </recommendedName>
</protein>
<dbReference type="InterPro" id="IPR001245">
    <property type="entry name" value="Ser-Thr/Tyr_kinase_cat_dom"/>
</dbReference>
<evidence type="ECO:0000256" key="6">
    <source>
        <dbReference type="SAM" id="Phobius"/>
    </source>
</evidence>
<evidence type="ECO:0000313" key="9">
    <source>
        <dbReference type="EMBL" id="KAJ8035479.1"/>
    </source>
</evidence>
<proteinExistence type="predicted"/>
<dbReference type="EMBL" id="JAIZAY010000010">
    <property type="protein sequence ID" value="KAJ8035479.1"/>
    <property type="molecule type" value="Genomic_DNA"/>
</dbReference>
<evidence type="ECO:0000256" key="2">
    <source>
        <dbReference type="ARBA" id="ARBA00022692"/>
    </source>
</evidence>
<dbReference type="OrthoDB" id="4062651at2759"/>
<evidence type="ECO:0000259" key="8">
    <source>
        <dbReference type="PROSITE" id="PS50835"/>
    </source>
</evidence>